<protein>
    <submittedName>
        <fullName evidence="1">Uncharacterized protein</fullName>
    </submittedName>
</protein>
<evidence type="ECO:0000313" key="1">
    <source>
        <dbReference type="EMBL" id="KAG7294467.1"/>
    </source>
</evidence>
<accession>A0AAD4I3R2</accession>
<gene>
    <name evidence="1" type="ORF">NEMBOFW57_004540</name>
</gene>
<keyword evidence="2" id="KW-1185">Reference proteome</keyword>
<name>A0AAD4I3R2_9PEZI</name>
<organism evidence="1 2">
    <name type="scientific">Staphylotrichum longicolle</name>
    <dbReference type="NCBI Taxonomy" id="669026"/>
    <lineage>
        <taxon>Eukaryota</taxon>
        <taxon>Fungi</taxon>
        <taxon>Dikarya</taxon>
        <taxon>Ascomycota</taxon>
        <taxon>Pezizomycotina</taxon>
        <taxon>Sordariomycetes</taxon>
        <taxon>Sordariomycetidae</taxon>
        <taxon>Sordariales</taxon>
        <taxon>Chaetomiaceae</taxon>
        <taxon>Staphylotrichum</taxon>
    </lineage>
</organism>
<dbReference type="Proteomes" id="UP001197093">
    <property type="component" value="Unassembled WGS sequence"/>
</dbReference>
<dbReference type="AlphaFoldDB" id="A0AAD4I3R2"/>
<dbReference type="EMBL" id="JAHCVI010000001">
    <property type="protein sequence ID" value="KAG7294467.1"/>
    <property type="molecule type" value="Genomic_DNA"/>
</dbReference>
<sequence length="241" mass="26468">MNLYGNFSGVLSAMTTHKLCGAAESDFLYLAEIHFGYTPRGPLNFGRGYYLRNGTSTKAPILAAAGDEFRLPFLVALFDTKTAVMLPPLDLDKNPTNKVTETLRSMTSKEHGVTFRFAIEVGMKRLQREEFEWRKMVGKQDGDDGSLKGSRYTLVRLAPDFPVASSSKALSPDLADEDCETVAELAFGNIMLELKGAGSTGELGERWSLMVVMTALGIHWLRQYGKTNKATVGAAQKLNSK</sequence>
<reference evidence="1" key="1">
    <citation type="submission" date="2023-02" db="EMBL/GenBank/DDBJ databases">
        <authorList>
            <person name="Palmer J.M."/>
        </authorList>
    </citation>
    <scope>NUCLEOTIDE SEQUENCE</scope>
    <source>
        <strain evidence="1">FW57</strain>
    </source>
</reference>
<proteinExistence type="predicted"/>
<comment type="caution">
    <text evidence="1">The sequence shown here is derived from an EMBL/GenBank/DDBJ whole genome shotgun (WGS) entry which is preliminary data.</text>
</comment>
<evidence type="ECO:0000313" key="2">
    <source>
        <dbReference type="Proteomes" id="UP001197093"/>
    </source>
</evidence>